<dbReference type="AlphaFoldDB" id="A0AAN9U1U0"/>
<proteinExistence type="predicted"/>
<feature type="compositionally biased region" description="Basic and acidic residues" evidence="1">
    <location>
        <begin position="71"/>
        <end position="84"/>
    </location>
</feature>
<reference evidence="2 3" key="1">
    <citation type="journal article" date="2023" name="PLoS ONE">
        <title>Cytospora paraplurivora sp. nov. isolated from orchards with fruit tree decline syndrome in Ontario, Canada.</title>
        <authorList>
            <person name="Ilyukhin E."/>
            <person name="Nguyen H.D.T."/>
            <person name="Castle A.J."/>
            <person name="Ellouze W."/>
        </authorList>
    </citation>
    <scope>NUCLEOTIDE SEQUENCE [LARGE SCALE GENOMIC DNA]</scope>
    <source>
        <strain evidence="2 3">FDS-564</strain>
    </source>
</reference>
<accession>A0AAN9U1U0</accession>
<name>A0AAN9U1U0_9PEZI</name>
<evidence type="ECO:0000313" key="2">
    <source>
        <dbReference type="EMBL" id="KAK7736643.1"/>
    </source>
</evidence>
<feature type="region of interest" description="Disordered" evidence="1">
    <location>
        <begin position="71"/>
        <end position="100"/>
    </location>
</feature>
<organism evidence="2 3">
    <name type="scientific">Cytospora paraplurivora</name>
    <dbReference type="NCBI Taxonomy" id="2898453"/>
    <lineage>
        <taxon>Eukaryota</taxon>
        <taxon>Fungi</taxon>
        <taxon>Dikarya</taxon>
        <taxon>Ascomycota</taxon>
        <taxon>Pezizomycotina</taxon>
        <taxon>Sordariomycetes</taxon>
        <taxon>Sordariomycetidae</taxon>
        <taxon>Diaporthales</taxon>
        <taxon>Cytosporaceae</taxon>
        <taxon>Cytospora</taxon>
    </lineage>
</organism>
<gene>
    <name evidence="2" type="ORF">SLS53_006847</name>
</gene>
<dbReference type="Proteomes" id="UP001320245">
    <property type="component" value="Unassembled WGS sequence"/>
</dbReference>
<dbReference type="EMBL" id="JAJSPL020000032">
    <property type="protein sequence ID" value="KAK7736643.1"/>
    <property type="molecule type" value="Genomic_DNA"/>
</dbReference>
<keyword evidence="3" id="KW-1185">Reference proteome</keyword>
<sequence>MPTAVQFEIHEKDLEALSTAWLCGEFLADDASKVEDPAIQQQWSTFAKDNKDSLRDLLERVKIAFDETDMAEDHNPGSLLKEESEHEDEAPQTASLSDDVLPRPRKRARLELEIAARRAKQEVECNEQAGFFRALAEGQYAHSFDFSEKCTAIKAIAKQRPVPVMGRVMAGRYHLVDLTLLYDSNGTAVFLPSSIVPYMMDFIAFVRSRDKDKLTDTMPALFILKSFLHITKDFGPVTLQNREGEAVDDNRVADIDATLQAWKNKYQSGLRDFAEDLLATRIVAMRNYVAAHGVAKAVTLTHTELEDKAETVTNAQLDVAYGRNRKFSAFTG</sequence>
<evidence type="ECO:0000256" key="1">
    <source>
        <dbReference type="SAM" id="MobiDB-lite"/>
    </source>
</evidence>
<comment type="caution">
    <text evidence="2">The sequence shown here is derived from an EMBL/GenBank/DDBJ whole genome shotgun (WGS) entry which is preliminary data.</text>
</comment>
<evidence type="ECO:0000313" key="3">
    <source>
        <dbReference type="Proteomes" id="UP001320245"/>
    </source>
</evidence>
<protein>
    <submittedName>
        <fullName evidence="2">Uncharacterized protein</fullName>
    </submittedName>
</protein>